<dbReference type="NCBIfam" id="TIGR00685">
    <property type="entry name" value="T6PP"/>
    <property type="match status" value="1"/>
</dbReference>
<dbReference type="Gene3D" id="3.30.70.1020">
    <property type="entry name" value="Trehalose-6-phosphate phosphatase related protein, domain 2"/>
    <property type="match status" value="1"/>
</dbReference>
<dbReference type="EC" id="3.1.3.12" evidence="4"/>
<evidence type="ECO:0000256" key="4">
    <source>
        <dbReference type="RuleBase" id="RU361117"/>
    </source>
</evidence>
<evidence type="ECO:0000256" key="2">
    <source>
        <dbReference type="ARBA" id="ARBA00008770"/>
    </source>
</evidence>
<dbReference type="InterPro" id="IPR006379">
    <property type="entry name" value="HAD-SF_hydro_IIB"/>
</dbReference>
<organism evidence="6 7">
    <name type="scientific">Caulobacter zeae</name>
    <dbReference type="NCBI Taxonomy" id="2055137"/>
    <lineage>
        <taxon>Bacteria</taxon>
        <taxon>Pseudomonadati</taxon>
        <taxon>Pseudomonadota</taxon>
        <taxon>Alphaproteobacteria</taxon>
        <taxon>Caulobacterales</taxon>
        <taxon>Caulobacteraceae</taxon>
        <taxon>Caulobacter</taxon>
    </lineage>
</organism>
<dbReference type="AlphaFoldDB" id="A0A2N5D4H7"/>
<evidence type="ECO:0000256" key="5">
    <source>
        <dbReference type="SAM" id="MobiDB-lite"/>
    </source>
</evidence>
<evidence type="ECO:0000313" key="6">
    <source>
        <dbReference type="EMBL" id="PLR20980.1"/>
    </source>
</evidence>
<gene>
    <name evidence="6" type="primary">otsB</name>
    <name evidence="6" type="ORF">SGCZBJ_21305</name>
</gene>
<dbReference type="SUPFAM" id="SSF56784">
    <property type="entry name" value="HAD-like"/>
    <property type="match status" value="1"/>
</dbReference>
<comment type="similarity">
    <text evidence="2 4">Belongs to the trehalose phosphatase family.</text>
</comment>
<evidence type="ECO:0000313" key="7">
    <source>
        <dbReference type="Proteomes" id="UP000234479"/>
    </source>
</evidence>
<dbReference type="GO" id="GO:0005992">
    <property type="term" value="P:trehalose biosynthetic process"/>
    <property type="evidence" value="ECO:0007669"/>
    <property type="project" value="UniProtKB-UniPathway"/>
</dbReference>
<dbReference type="InterPro" id="IPR044651">
    <property type="entry name" value="OTSB-like"/>
</dbReference>
<dbReference type="Gene3D" id="3.40.50.1000">
    <property type="entry name" value="HAD superfamily/HAD-like"/>
    <property type="match status" value="1"/>
</dbReference>
<dbReference type="PANTHER" id="PTHR43768:SF3">
    <property type="entry name" value="TREHALOSE 6-PHOSPHATE PHOSPHATASE"/>
    <property type="match status" value="1"/>
</dbReference>
<dbReference type="Proteomes" id="UP000234479">
    <property type="component" value="Unassembled WGS sequence"/>
</dbReference>
<dbReference type="NCBIfam" id="TIGR01484">
    <property type="entry name" value="HAD-SF-IIB"/>
    <property type="match status" value="1"/>
</dbReference>
<sequence length="264" mass="28071">MTTYGSAARLASSDLPPPPTSIPTNSALFLDLDGTLAPIMPRPDDVGPDAARAALIARLREAFEDRVAVISGRSLDDLSRILGDGALAYMAGVHGLERRTPEGVFRAQPHEGLAEARDVLADLARCDRGLIFEDKHLSVGLHYRNTPLAADAVIEAAERLKRQTGLVLQLGDMVAELRTPGQDKGSSVAALLREPAFDGALPIFIGDDLTDEDGFEAARRLGGYGVLVGPERPSAASYRLDGPEAVHAWLDAAAKSVTESEVTR</sequence>
<evidence type="ECO:0000256" key="3">
    <source>
        <dbReference type="ARBA" id="ARBA00022801"/>
    </source>
</evidence>
<dbReference type="RefSeq" id="WP_101719940.1">
    <property type="nucleotide sequence ID" value="NZ_PJRS01000044.1"/>
</dbReference>
<reference evidence="6 7" key="1">
    <citation type="submission" date="2017-12" db="EMBL/GenBank/DDBJ databases">
        <title>The genome sequence of Caulobacter sp. 410.</title>
        <authorList>
            <person name="Gao J."/>
            <person name="Mao X."/>
            <person name="Sun J."/>
        </authorList>
    </citation>
    <scope>NUCLEOTIDE SEQUENCE [LARGE SCALE GENOMIC DNA]</scope>
    <source>
        <strain evidence="6 7">410</strain>
    </source>
</reference>
<dbReference type="GO" id="GO:0046872">
    <property type="term" value="F:metal ion binding"/>
    <property type="evidence" value="ECO:0007669"/>
    <property type="project" value="UniProtKB-KW"/>
</dbReference>
<accession>A0A2N5D4H7</accession>
<dbReference type="GO" id="GO:0004805">
    <property type="term" value="F:trehalose-phosphatase activity"/>
    <property type="evidence" value="ECO:0007669"/>
    <property type="project" value="UniProtKB-EC"/>
</dbReference>
<dbReference type="Pfam" id="PF02358">
    <property type="entry name" value="Trehalose_PPase"/>
    <property type="match status" value="1"/>
</dbReference>
<feature type="region of interest" description="Disordered" evidence="5">
    <location>
        <begin position="1"/>
        <end position="24"/>
    </location>
</feature>
<dbReference type="UniPathway" id="UPA00299"/>
<dbReference type="InterPro" id="IPR003337">
    <property type="entry name" value="Trehalose_PPase"/>
</dbReference>
<comment type="pathway">
    <text evidence="1 4">Glycan biosynthesis; trehalose biosynthesis.</text>
</comment>
<dbReference type="InterPro" id="IPR036412">
    <property type="entry name" value="HAD-like_sf"/>
</dbReference>
<comment type="catalytic activity">
    <reaction evidence="4">
        <text>alpha,alpha-trehalose 6-phosphate + H2O = alpha,alpha-trehalose + phosphate</text>
        <dbReference type="Rhea" id="RHEA:23420"/>
        <dbReference type="ChEBI" id="CHEBI:15377"/>
        <dbReference type="ChEBI" id="CHEBI:16551"/>
        <dbReference type="ChEBI" id="CHEBI:43474"/>
        <dbReference type="ChEBI" id="CHEBI:58429"/>
        <dbReference type="EC" id="3.1.3.12"/>
    </reaction>
</comment>
<keyword evidence="4" id="KW-0460">Magnesium</keyword>
<keyword evidence="4" id="KW-0479">Metal-binding</keyword>
<evidence type="ECO:0000256" key="1">
    <source>
        <dbReference type="ARBA" id="ARBA00005199"/>
    </source>
</evidence>
<comment type="function">
    <text evidence="4">Removes the phosphate from trehalose 6-phosphate to produce free trehalose.</text>
</comment>
<proteinExistence type="inferred from homology"/>
<dbReference type="InterPro" id="IPR023214">
    <property type="entry name" value="HAD_sf"/>
</dbReference>
<comment type="cofactor">
    <cofactor evidence="4">
        <name>Mg(2+)</name>
        <dbReference type="ChEBI" id="CHEBI:18420"/>
    </cofactor>
</comment>
<keyword evidence="3 4" id="KW-0378">Hydrolase</keyword>
<name>A0A2N5D4H7_9CAUL</name>
<comment type="caution">
    <text evidence="6">The sequence shown here is derived from an EMBL/GenBank/DDBJ whole genome shotgun (WGS) entry which is preliminary data.</text>
</comment>
<keyword evidence="7" id="KW-1185">Reference proteome</keyword>
<protein>
    <recommendedName>
        <fullName evidence="4">Trehalose 6-phosphate phosphatase</fullName>
        <ecNumber evidence="4">3.1.3.12</ecNumber>
    </recommendedName>
</protein>
<dbReference type="PANTHER" id="PTHR43768">
    <property type="entry name" value="TREHALOSE 6-PHOSPHATE PHOSPHATASE"/>
    <property type="match status" value="1"/>
</dbReference>
<dbReference type="EMBL" id="PJRS01000044">
    <property type="protein sequence ID" value="PLR20980.1"/>
    <property type="molecule type" value="Genomic_DNA"/>
</dbReference>
<dbReference type="OrthoDB" id="9814913at2"/>